<feature type="region of interest" description="Disordered" evidence="1">
    <location>
        <begin position="140"/>
        <end position="161"/>
    </location>
</feature>
<name>A0A6A4GUI7_9AGAR</name>
<feature type="compositionally biased region" description="Gly residues" evidence="1">
    <location>
        <begin position="90"/>
        <end position="100"/>
    </location>
</feature>
<feature type="compositionally biased region" description="Polar residues" evidence="1">
    <location>
        <begin position="140"/>
        <end position="154"/>
    </location>
</feature>
<dbReference type="Proteomes" id="UP000799118">
    <property type="component" value="Unassembled WGS sequence"/>
</dbReference>
<evidence type="ECO:0000313" key="3">
    <source>
        <dbReference type="Proteomes" id="UP000799118"/>
    </source>
</evidence>
<protein>
    <submittedName>
        <fullName evidence="2">Uncharacterized protein</fullName>
    </submittedName>
</protein>
<sequence>MAAGHLQCLAVTPSRDSERSQTLPIIKTMGAEPEAQHSIHDEQGSRTSERRDDERESSRHDNKEDADEDADRHSQASTDPPPGGDPEDPPGGGGGGGGSGPSRRPTNDPNDDKNNTRQFFNLMYSFWGLINTSLLFWRSSSAPSGTRSTLTKISKCSEDSH</sequence>
<organism evidence="2 3">
    <name type="scientific">Gymnopus androsaceus JB14</name>
    <dbReference type="NCBI Taxonomy" id="1447944"/>
    <lineage>
        <taxon>Eukaryota</taxon>
        <taxon>Fungi</taxon>
        <taxon>Dikarya</taxon>
        <taxon>Basidiomycota</taxon>
        <taxon>Agaricomycotina</taxon>
        <taxon>Agaricomycetes</taxon>
        <taxon>Agaricomycetidae</taxon>
        <taxon>Agaricales</taxon>
        <taxon>Marasmiineae</taxon>
        <taxon>Omphalotaceae</taxon>
        <taxon>Gymnopus</taxon>
    </lineage>
</organism>
<feature type="region of interest" description="Disordered" evidence="1">
    <location>
        <begin position="1"/>
        <end position="116"/>
    </location>
</feature>
<reference evidence="2" key="1">
    <citation type="journal article" date="2019" name="Environ. Microbiol.">
        <title>Fungal ecological strategies reflected in gene transcription - a case study of two litter decomposers.</title>
        <authorList>
            <person name="Barbi F."/>
            <person name="Kohler A."/>
            <person name="Barry K."/>
            <person name="Baskaran P."/>
            <person name="Daum C."/>
            <person name="Fauchery L."/>
            <person name="Ihrmark K."/>
            <person name="Kuo A."/>
            <person name="LaButti K."/>
            <person name="Lipzen A."/>
            <person name="Morin E."/>
            <person name="Grigoriev I.V."/>
            <person name="Henrissat B."/>
            <person name="Lindahl B."/>
            <person name="Martin F."/>
        </authorList>
    </citation>
    <scope>NUCLEOTIDE SEQUENCE</scope>
    <source>
        <strain evidence="2">JB14</strain>
    </source>
</reference>
<accession>A0A6A4GUI7</accession>
<gene>
    <name evidence="2" type="ORF">BT96DRAFT_1003198</name>
</gene>
<feature type="compositionally biased region" description="Basic and acidic residues" evidence="1">
    <location>
        <begin position="34"/>
        <end position="63"/>
    </location>
</feature>
<proteinExistence type="predicted"/>
<dbReference type="EMBL" id="ML769695">
    <property type="protein sequence ID" value="KAE9389482.1"/>
    <property type="molecule type" value="Genomic_DNA"/>
</dbReference>
<evidence type="ECO:0000313" key="2">
    <source>
        <dbReference type="EMBL" id="KAE9389482.1"/>
    </source>
</evidence>
<keyword evidence="3" id="KW-1185">Reference proteome</keyword>
<evidence type="ECO:0000256" key="1">
    <source>
        <dbReference type="SAM" id="MobiDB-lite"/>
    </source>
</evidence>
<dbReference type="AlphaFoldDB" id="A0A6A4GUI7"/>